<evidence type="ECO:0000313" key="5">
    <source>
        <dbReference type="Proteomes" id="UP001159427"/>
    </source>
</evidence>
<reference evidence="4 5" key="1">
    <citation type="submission" date="2022-05" db="EMBL/GenBank/DDBJ databases">
        <authorList>
            <consortium name="Genoscope - CEA"/>
            <person name="William W."/>
        </authorList>
    </citation>
    <scope>NUCLEOTIDE SEQUENCE [LARGE SCALE GENOMIC DNA]</scope>
</reference>
<keyword evidence="2" id="KW-0560">Oxidoreductase</keyword>
<keyword evidence="5" id="KW-1185">Reference proteome</keyword>
<name>A0ABN8LYY1_9CNID</name>
<dbReference type="PANTHER" id="PTHR22966:SF61">
    <property type="entry name" value="2-AMINOETHANETHIOL DIOXYGENASE"/>
    <property type="match status" value="1"/>
</dbReference>
<evidence type="ECO:0000313" key="4">
    <source>
        <dbReference type="EMBL" id="CAH3021050.1"/>
    </source>
</evidence>
<dbReference type="InterPro" id="IPR011051">
    <property type="entry name" value="RmlC_Cupin_sf"/>
</dbReference>
<accession>A0ABN8LYY1</accession>
<dbReference type="Gene3D" id="2.60.120.10">
    <property type="entry name" value="Jelly Rolls"/>
    <property type="match status" value="1"/>
</dbReference>
<dbReference type="InterPro" id="IPR012864">
    <property type="entry name" value="PCO/ADO"/>
</dbReference>
<evidence type="ECO:0000256" key="3">
    <source>
        <dbReference type="ARBA" id="ARBA00023004"/>
    </source>
</evidence>
<dbReference type="SUPFAM" id="SSF51182">
    <property type="entry name" value="RmlC-like cupins"/>
    <property type="match status" value="1"/>
</dbReference>
<sequence length="320" mass="35505">MAPLIQRIGRQALATFVAGDTAAFPSNFERLKTLLDSVTAEDIKLVLPEKSNGSYSRAPATHVSIFECRIFTLAVFILKKGCSIPLHDHPGMFGLCKVVHGQISVESYDIQSETILNGKMEGLSRNPIRSQLKRRLIRCKKTEQTFNEDSGSCVLTPTSGNHHTIHNTSTGPSAFVDILAPPYAQEQLIVANHLFALYWRILADSCSLSSLPAVMCGCAAGSWRFLRHGNFTVTHSHTVDHLSICKLFLNFRKLDELKRKCACRRTGECCLNRGSSAQDLCPSIVSVSQSYVSQGWFLKNGAFNYTLTVKERALFKHINL</sequence>
<evidence type="ECO:0008006" key="6">
    <source>
        <dbReference type="Google" id="ProtNLM"/>
    </source>
</evidence>
<dbReference type="EMBL" id="CALNXI010000167">
    <property type="protein sequence ID" value="CAH3021050.1"/>
    <property type="molecule type" value="Genomic_DNA"/>
</dbReference>
<dbReference type="Pfam" id="PF07847">
    <property type="entry name" value="PCO_ADO"/>
    <property type="match status" value="1"/>
</dbReference>
<gene>
    <name evidence="4" type="ORF">PEVE_00009614</name>
</gene>
<dbReference type="CDD" id="cd20289">
    <property type="entry name" value="cupin_ADO"/>
    <property type="match status" value="1"/>
</dbReference>
<evidence type="ECO:0000256" key="1">
    <source>
        <dbReference type="ARBA" id="ARBA00022723"/>
    </source>
</evidence>
<keyword evidence="1" id="KW-0479">Metal-binding</keyword>
<evidence type="ECO:0000256" key="2">
    <source>
        <dbReference type="ARBA" id="ARBA00023002"/>
    </source>
</evidence>
<proteinExistence type="predicted"/>
<dbReference type="PANTHER" id="PTHR22966">
    <property type="entry name" value="2-AMINOETHANETHIOL DIOXYGENASE"/>
    <property type="match status" value="1"/>
</dbReference>
<dbReference type="InterPro" id="IPR014710">
    <property type="entry name" value="RmlC-like_jellyroll"/>
</dbReference>
<dbReference type="Proteomes" id="UP001159427">
    <property type="component" value="Unassembled WGS sequence"/>
</dbReference>
<organism evidence="4 5">
    <name type="scientific">Porites evermanni</name>
    <dbReference type="NCBI Taxonomy" id="104178"/>
    <lineage>
        <taxon>Eukaryota</taxon>
        <taxon>Metazoa</taxon>
        <taxon>Cnidaria</taxon>
        <taxon>Anthozoa</taxon>
        <taxon>Hexacorallia</taxon>
        <taxon>Scleractinia</taxon>
        <taxon>Fungiina</taxon>
        <taxon>Poritidae</taxon>
        <taxon>Porites</taxon>
    </lineage>
</organism>
<comment type="caution">
    <text evidence="4">The sequence shown here is derived from an EMBL/GenBank/DDBJ whole genome shotgun (WGS) entry which is preliminary data.</text>
</comment>
<protein>
    <recommendedName>
        <fullName evidence="6">2-aminoethanethiol dioxygenase</fullName>
    </recommendedName>
</protein>
<keyword evidence="3" id="KW-0408">Iron</keyword>